<dbReference type="InterPro" id="IPR029069">
    <property type="entry name" value="HotDog_dom_sf"/>
</dbReference>
<comment type="caution">
    <text evidence="2">The sequence shown here is derived from an EMBL/GenBank/DDBJ whole genome shotgun (WGS) entry which is preliminary data.</text>
</comment>
<dbReference type="InterPro" id="IPR002539">
    <property type="entry name" value="MaoC-like_dom"/>
</dbReference>
<accession>A0ABV0Q6K1</accession>
<dbReference type="SUPFAM" id="SSF54637">
    <property type="entry name" value="Thioesterase/thiol ester dehydrase-isomerase"/>
    <property type="match status" value="1"/>
</dbReference>
<sequence>VLEVESTRVGAALEVDVLKYDEETLSALLRVHSRYPSWKEVYTTCKSCFFICVFLLQRFGEAVELLDPAGILPEPGLCLQGSAGQQIHAVISFLRTKLFPGSAPSFQLFEDQLRTELMAIIKASISCENLAAPPRVSVVPTFSSVAPSLRRLLHVGQRASVTKAFSSRDVALFARLTGDTNPLHVDPAYASTTSFEAPIVHGILINGLISAVLGTKMPGPGCVFLYQEMRFPAPLYIGEEVLAEAEVRKIKMSFAFIAVTCSVKDKVVMEGEVMVMMPVKEQE</sequence>
<evidence type="ECO:0000313" key="2">
    <source>
        <dbReference type="EMBL" id="MEQ2191379.1"/>
    </source>
</evidence>
<dbReference type="PANTHER" id="PTHR43437:SF3">
    <property type="entry name" value="HYDROXYACYL-THIOESTER DEHYDRATASE TYPE 2, MITOCHONDRIAL"/>
    <property type="match status" value="1"/>
</dbReference>
<organism evidence="2 3">
    <name type="scientific">Xenoophorus captivus</name>
    <dbReference type="NCBI Taxonomy" id="1517983"/>
    <lineage>
        <taxon>Eukaryota</taxon>
        <taxon>Metazoa</taxon>
        <taxon>Chordata</taxon>
        <taxon>Craniata</taxon>
        <taxon>Vertebrata</taxon>
        <taxon>Euteleostomi</taxon>
        <taxon>Actinopterygii</taxon>
        <taxon>Neopterygii</taxon>
        <taxon>Teleostei</taxon>
        <taxon>Neoteleostei</taxon>
        <taxon>Acanthomorphata</taxon>
        <taxon>Ovalentaria</taxon>
        <taxon>Atherinomorphae</taxon>
        <taxon>Cyprinodontiformes</taxon>
        <taxon>Goodeidae</taxon>
        <taxon>Xenoophorus</taxon>
    </lineage>
</organism>
<dbReference type="PANTHER" id="PTHR43437">
    <property type="entry name" value="HYDROXYACYL-THIOESTER DEHYDRATASE TYPE 2, MITOCHONDRIAL-RELATED"/>
    <property type="match status" value="1"/>
</dbReference>
<name>A0ABV0Q6K1_9TELE</name>
<proteinExistence type="predicted"/>
<keyword evidence="3" id="KW-1185">Reference proteome</keyword>
<evidence type="ECO:0000313" key="3">
    <source>
        <dbReference type="Proteomes" id="UP001434883"/>
    </source>
</evidence>
<feature type="non-terminal residue" evidence="2">
    <location>
        <position position="1"/>
    </location>
</feature>
<dbReference type="Pfam" id="PF01575">
    <property type="entry name" value="MaoC_dehydratas"/>
    <property type="match status" value="1"/>
</dbReference>
<dbReference type="InterPro" id="IPR050965">
    <property type="entry name" value="UPF0336/Enoyl-CoA_hydratase"/>
</dbReference>
<dbReference type="Gene3D" id="3.10.129.10">
    <property type="entry name" value="Hotdog Thioesterase"/>
    <property type="match status" value="1"/>
</dbReference>
<feature type="domain" description="MaoC-like" evidence="1">
    <location>
        <begin position="160"/>
        <end position="264"/>
    </location>
</feature>
<gene>
    <name evidence="2" type="ORF">XENOCAPTIV_027571</name>
</gene>
<dbReference type="EMBL" id="JAHRIN010000719">
    <property type="protein sequence ID" value="MEQ2191379.1"/>
    <property type="molecule type" value="Genomic_DNA"/>
</dbReference>
<reference evidence="2 3" key="1">
    <citation type="submission" date="2021-06" db="EMBL/GenBank/DDBJ databases">
        <authorList>
            <person name="Palmer J.M."/>
        </authorList>
    </citation>
    <scope>NUCLEOTIDE SEQUENCE [LARGE SCALE GENOMIC DNA]</scope>
    <source>
        <strain evidence="2 3">XC_2019</strain>
        <tissue evidence="2">Muscle</tissue>
    </source>
</reference>
<evidence type="ECO:0000259" key="1">
    <source>
        <dbReference type="Pfam" id="PF01575"/>
    </source>
</evidence>
<protein>
    <recommendedName>
        <fullName evidence="1">MaoC-like domain-containing protein</fullName>
    </recommendedName>
</protein>
<dbReference type="CDD" id="cd03449">
    <property type="entry name" value="R_hydratase"/>
    <property type="match status" value="1"/>
</dbReference>
<dbReference type="Proteomes" id="UP001434883">
    <property type="component" value="Unassembled WGS sequence"/>
</dbReference>